<sequence>MFRFAERPDSTNFDNDDTLDSVRDEVRRIYEAALPDFVTDDDRIEFPKKVMGKSSDLWKGFKSDFAKAQHGRCGYCDIRVVGTQYCDVDHFRPKAMVQVLDTASQGTEQDNASNVSDRKALRTIGTGYWWDAYSWANFLLSCEICNRTWKRNYFPVDCDMAQRSRPQENALEHELLFHPFKDEEPINHFRYELDGRIRGISPMGVATIETAGLWRPSLVVQRKKHLATLARLIDEMRAPTASDDLVRSHVRTILEKGADDAHNFPGMTRVFWTQISGVSWEELEHLTR</sequence>
<dbReference type="EMBL" id="BMFC01000016">
    <property type="protein sequence ID" value="GGC19147.1"/>
    <property type="molecule type" value="Genomic_DNA"/>
</dbReference>
<dbReference type="RefSeq" id="WP_188483850.1">
    <property type="nucleotide sequence ID" value="NZ_BMFC01000016.1"/>
</dbReference>
<proteinExistence type="predicted"/>
<organism evidence="1 2">
    <name type="scientific">Marivita lacus</name>
    <dbReference type="NCBI Taxonomy" id="1323742"/>
    <lineage>
        <taxon>Bacteria</taxon>
        <taxon>Pseudomonadati</taxon>
        <taxon>Pseudomonadota</taxon>
        <taxon>Alphaproteobacteria</taxon>
        <taxon>Rhodobacterales</taxon>
        <taxon>Roseobacteraceae</taxon>
        <taxon>Marivita</taxon>
    </lineage>
</organism>
<evidence type="ECO:0008006" key="3">
    <source>
        <dbReference type="Google" id="ProtNLM"/>
    </source>
</evidence>
<dbReference type="Gene3D" id="1.10.30.50">
    <property type="match status" value="1"/>
</dbReference>
<evidence type="ECO:0000313" key="2">
    <source>
        <dbReference type="Proteomes" id="UP000645462"/>
    </source>
</evidence>
<keyword evidence="2" id="KW-1185">Reference proteome</keyword>
<evidence type="ECO:0000313" key="1">
    <source>
        <dbReference type="EMBL" id="GGC19147.1"/>
    </source>
</evidence>
<gene>
    <name evidence="1" type="ORF">GCM10011363_39800</name>
</gene>
<accession>A0ABQ1L3Q2</accession>
<dbReference type="Proteomes" id="UP000645462">
    <property type="component" value="Unassembled WGS sequence"/>
</dbReference>
<reference evidence="2" key="1">
    <citation type="journal article" date="2019" name="Int. J. Syst. Evol. Microbiol.">
        <title>The Global Catalogue of Microorganisms (GCM) 10K type strain sequencing project: providing services to taxonomists for standard genome sequencing and annotation.</title>
        <authorList>
            <consortium name="The Broad Institute Genomics Platform"/>
            <consortium name="The Broad Institute Genome Sequencing Center for Infectious Disease"/>
            <person name="Wu L."/>
            <person name="Ma J."/>
        </authorList>
    </citation>
    <scope>NUCLEOTIDE SEQUENCE [LARGE SCALE GENOMIC DNA]</scope>
    <source>
        <strain evidence="2">CGMCC 1.12478</strain>
    </source>
</reference>
<comment type="caution">
    <text evidence="1">The sequence shown here is derived from an EMBL/GenBank/DDBJ whole genome shotgun (WGS) entry which is preliminary data.</text>
</comment>
<protein>
    <recommendedName>
        <fullName evidence="3">HNH endonuclease</fullName>
    </recommendedName>
</protein>
<name>A0ABQ1L3Q2_9RHOB</name>